<dbReference type="EMBL" id="CAJJDN010000007">
    <property type="protein sequence ID" value="CAD8053150.1"/>
    <property type="molecule type" value="Genomic_DNA"/>
</dbReference>
<comment type="caution">
    <text evidence="1">The sequence shown here is derived from an EMBL/GenBank/DDBJ whole genome shotgun (WGS) entry which is preliminary data.</text>
</comment>
<dbReference type="AlphaFoldDB" id="A0A8S1KBH7"/>
<keyword evidence="2" id="KW-1185">Reference proteome</keyword>
<organism evidence="1 2">
    <name type="scientific">Paramecium sonneborni</name>
    <dbReference type="NCBI Taxonomy" id="65129"/>
    <lineage>
        <taxon>Eukaryota</taxon>
        <taxon>Sar</taxon>
        <taxon>Alveolata</taxon>
        <taxon>Ciliophora</taxon>
        <taxon>Intramacronucleata</taxon>
        <taxon>Oligohymenophorea</taxon>
        <taxon>Peniculida</taxon>
        <taxon>Parameciidae</taxon>
        <taxon>Paramecium</taxon>
    </lineage>
</organism>
<evidence type="ECO:0000313" key="1">
    <source>
        <dbReference type="EMBL" id="CAD8053150.1"/>
    </source>
</evidence>
<reference evidence="1" key="1">
    <citation type="submission" date="2021-01" db="EMBL/GenBank/DDBJ databases">
        <authorList>
            <consortium name="Genoscope - CEA"/>
            <person name="William W."/>
        </authorList>
    </citation>
    <scope>NUCLEOTIDE SEQUENCE</scope>
</reference>
<accession>A0A8S1KBH7</accession>
<proteinExistence type="predicted"/>
<name>A0A8S1KBH7_9CILI</name>
<dbReference type="Proteomes" id="UP000692954">
    <property type="component" value="Unassembled WGS sequence"/>
</dbReference>
<sequence length="217" mass="25456">MGNNCLQSNQTINQKEKVIHIRCYPNLLGPNKQILHQSIKNLSQNLDTFEEDFYKNEFFFDFANDNNKNNQFDKNKQDLTILNEIQGNIIECPSFENSDESQSQYKTNLNSNQEDVLNFAFIKEKKKKKEIRSFKNSKKPVQEKLQLKSILKQNKSNRSSLCSYSDRNDKQSVSFNILPSNNNKNARSFSPIIYPTNILKSKIKTQSMIFMQQFPYK</sequence>
<protein>
    <submittedName>
        <fullName evidence="1">Uncharacterized protein</fullName>
    </submittedName>
</protein>
<evidence type="ECO:0000313" key="2">
    <source>
        <dbReference type="Proteomes" id="UP000692954"/>
    </source>
</evidence>
<dbReference type="OrthoDB" id="307848at2759"/>
<gene>
    <name evidence="1" type="ORF">PSON_ATCC_30995.1.T0070192</name>
</gene>